<evidence type="ECO:0000256" key="4">
    <source>
        <dbReference type="ARBA" id="ARBA00023098"/>
    </source>
</evidence>
<keyword evidence="3" id="KW-0809">Transit peptide</keyword>
<dbReference type="PANTHER" id="PTHR43602:SF1">
    <property type="entry name" value="ENOYL-COA HYDRATASE DOMAIN-CONTAINING PROTEIN 3, MITOCHONDRIAL"/>
    <property type="match status" value="1"/>
</dbReference>
<comment type="caution">
    <text evidence="7">The sequence shown here is derived from an EMBL/GenBank/DDBJ whole genome shotgun (WGS) entry which is preliminary data.</text>
</comment>
<comment type="function">
    <text evidence="5">May play a role in fatty acid biosynthesis and insulin sensitivity.</text>
</comment>
<dbReference type="EMBL" id="JAVDPW010000001">
    <property type="protein sequence ID" value="MDR6288075.1"/>
    <property type="molecule type" value="Genomic_DNA"/>
</dbReference>
<dbReference type="InterPro" id="IPR052377">
    <property type="entry name" value="Mitochondrial_ECH-domain"/>
</dbReference>
<dbReference type="RefSeq" id="WP_309792024.1">
    <property type="nucleotide sequence ID" value="NZ_JAVDPW010000001.1"/>
</dbReference>
<dbReference type="Gene3D" id="3.90.226.10">
    <property type="entry name" value="2-enoyl-CoA Hydratase, Chain A, domain 1"/>
    <property type="match status" value="1"/>
</dbReference>
<evidence type="ECO:0000313" key="7">
    <source>
        <dbReference type="EMBL" id="MDR6288075.1"/>
    </source>
</evidence>
<keyword evidence="2" id="KW-0276">Fatty acid metabolism</keyword>
<dbReference type="CDD" id="cd06558">
    <property type="entry name" value="crotonase-like"/>
    <property type="match status" value="1"/>
</dbReference>
<dbReference type="Proteomes" id="UP001262410">
    <property type="component" value="Unassembled WGS sequence"/>
</dbReference>
<evidence type="ECO:0000313" key="8">
    <source>
        <dbReference type="Proteomes" id="UP001262410"/>
    </source>
</evidence>
<gene>
    <name evidence="7" type="ORF">E9232_000574</name>
</gene>
<evidence type="ECO:0000256" key="3">
    <source>
        <dbReference type="ARBA" id="ARBA00022946"/>
    </source>
</evidence>
<organism evidence="7 8">
    <name type="scientific">Inquilinus ginsengisoli</name>
    <dbReference type="NCBI Taxonomy" id="363840"/>
    <lineage>
        <taxon>Bacteria</taxon>
        <taxon>Pseudomonadati</taxon>
        <taxon>Pseudomonadota</taxon>
        <taxon>Alphaproteobacteria</taxon>
        <taxon>Rhodospirillales</taxon>
        <taxon>Rhodospirillaceae</taxon>
        <taxon>Inquilinus</taxon>
    </lineage>
</organism>
<proteinExistence type="inferred from homology"/>
<evidence type="ECO:0000256" key="5">
    <source>
        <dbReference type="ARBA" id="ARBA00037410"/>
    </source>
</evidence>
<evidence type="ECO:0000256" key="2">
    <source>
        <dbReference type="ARBA" id="ARBA00022832"/>
    </source>
</evidence>
<evidence type="ECO:0000256" key="1">
    <source>
        <dbReference type="ARBA" id="ARBA00005254"/>
    </source>
</evidence>
<dbReference type="SUPFAM" id="SSF52096">
    <property type="entry name" value="ClpP/crotonase"/>
    <property type="match status" value="1"/>
</dbReference>
<dbReference type="Pfam" id="PF00378">
    <property type="entry name" value="ECH_1"/>
    <property type="match status" value="1"/>
</dbReference>
<keyword evidence="4" id="KW-0443">Lipid metabolism</keyword>
<keyword evidence="8" id="KW-1185">Reference proteome</keyword>
<sequence>MSAHPLPAAALPAAALAEAPLLRRDADGVATLTLNRPVARNALSLGLMAALEAELHAIGQDPAVTVVILAAAGPVFCAGHDLKELRADPSRAHYERTFAQCSALMLAITRLPKPVIAQVQGMATAAGCQLVATCDLAVAAAEARFATPGVNIGLFCSTPMVALSRAVGRKPAMEMLLTGDAVTADRARELGLINRVAPADRLAAETEALARQIAAKSPLTLAIGKEAFYAQAEMGLQSAYDYASETMTRNMLARDAEEGIDAFLQKRPPVWQGR</sequence>
<dbReference type="InterPro" id="IPR014748">
    <property type="entry name" value="Enoyl-CoA_hydra_C"/>
</dbReference>
<dbReference type="InterPro" id="IPR029045">
    <property type="entry name" value="ClpP/crotonase-like_dom_sf"/>
</dbReference>
<dbReference type="NCBIfam" id="NF006008">
    <property type="entry name" value="PRK08139.1"/>
    <property type="match status" value="1"/>
</dbReference>
<dbReference type="PANTHER" id="PTHR43602">
    <property type="match status" value="1"/>
</dbReference>
<reference evidence="7 8" key="1">
    <citation type="submission" date="2023-07" db="EMBL/GenBank/DDBJ databases">
        <title>Sorghum-associated microbial communities from plants grown in Nebraska, USA.</title>
        <authorList>
            <person name="Schachtman D."/>
        </authorList>
    </citation>
    <scope>NUCLEOTIDE SEQUENCE [LARGE SCALE GENOMIC DNA]</scope>
    <source>
        <strain evidence="7 8">584</strain>
    </source>
</reference>
<accession>A0ABU1JKJ8</accession>
<dbReference type="InterPro" id="IPR001753">
    <property type="entry name" value="Enoyl-CoA_hydra/iso"/>
</dbReference>
<dbReference type="Gene3D" id="1.10.12.10">
    <property type="entry name" value="Lyase 2-enoyl-coa Hydratase, Chain A, domain 2"/>
    <property type="match status" value="1"/>
</dbReference>
<evidence type="ECO:0000256" key="6">
    <source>
        <dbReference type="ARBA" id="ARBA00040545"/>
    </source>
</evidence>
<comment type="similarity">
    <text evidence="1">Belongs to the enoyl-CoA hydratase/isomerase family.</text>
</comment>
<protein>
    <recommendedName>
        <fullName evidence="6">Enoyl-CoA hydratase domain-containing protein 3, mitochondrial</fullName>
    </recommendedName>
</protein>
<name>A0ABU1JKJ8_9PROT</name>